<dbReference type="InterPro" id="IPR046886">
    <property type="entry name" value="RsmE_MTase_dom"/>
</dbReference>
<dbReference type="PANTHER" id="PTHR30027:SF3">
    <property type="entry name" value="16S RRNA (URACIL(1498)-N(3))-METHYLTRANSFERASE"/>
    <property type="match status" value="1"/>
</dbReference>
<dbReference type="PIRSF" id="PIRSF015601">
    <property type="entry name" value="MTase_slr0722"/>
    <property type="match status" value="1"/>
</dbReference>
<comment type="function">
    <text evidence="10 12">Specifically methylates the N3 position of the uracil ring of uridine 1498 (m3U1498) in 16S rRNA. Acts on the fully assembled 30S ribosomal subunit.</text>
</comment>
<evidence type="ECO:0000256" key="11">
    <source>
        <dbReference type="ARBA" id="ARBA00047944"/>
    </source>
</evidence>
<comment type="subcellular location">
    <subcellularLocation>
        <location evidence="1 12">Cytoplasm</location>
    </subcellularLocation>
</comment>
<dbReference type="Gene3D" id="2.40.240.20">
    <property type="entry name" value="Hypothetical PUA domain-like, domain 1"/>
    <property type="match status" value="1"/>
</dbReference>
<evidence type="ECO:0000256" key="8">
    <source>
        <dbReference type="ARBA" id="ARBA00022679"/>
    </source>
</evidence>
<dbReference type="NCBIfam" id="NF008692">
    <property type="entry name" value="PRK11713.1-5"/>
    <property type="match status" value="1"/>
</dbReference>
<evidence type="ECO:0000256" key="2">
    <source>
        <dbReference type="ARBA" id="ARBA00005528"/>
    </source>
</evidence>
<dbReference type="InterPro" id="IPR029028">
    <property type="entry name" value="Alpha/beta_knot_MTases"/>
</dbReference>
<dbReference type="OrthoDB" id="9815641at2"/>
<comment type="catalytic activity">
    <reaction evidence="11 12">
        <text>uridine(1498) in 16S rRNA + S-adenosyl-L-methionine = N(3)-methyluridine(1498) in 16S rRNA + S-adenosyl-L-homocysteine + H(+)</text>
        <dbReference type="Rhea" id="RHEA:42920"/>
        <dbReference type="Rhea" id="RHEA-COMP:10283"/>
        <dbReference type="Rhea" id="RHEA-COMP:10284"/>
        <dbReference type="ChEBI" id="CHEBI:15378"/>
        <dbReference type="ChEBI" id="CHEBI:57856"/>
        <dbReference type="ChEBI" id="CHEBI:59789"/>
        <dbReference type="ChEBI" id="CHEBI:65315"/>
        <dbReference type="ChEBI" id="CHEBI:74502"/>
        <dbReference type="EC" id="2.1.1.193"/>
    </reaction>
</comment>
<keyword evidence="9 12" id="KW-0949">S-adenosyl-L-methionine</keyword>
<dbReference type="EC" id="2.1.1.193" evidence="3 12"/>
<dbReference type="GO" id="GO:0005737">
    <property type="term" value="C:cytoplasm"/>
    <property type="evidence" value="ECO:0007669"/>
    <property type="project" value="UniProtKB-SubCell"/>
</dbReference>
<evidence type="ECO:0000256" key="7">
    <source>
        <dbReference type="ARBA" id="ARBA00022603"/>
    </source>
</evidence>
<keyword evidence="16" id="KW-1185">Reference proteome</keyword>
<feature type="domain" description="Ribosomal RNA small subunit methyltransferase E PUA-like" evidence="14">
    <location>
        <begin position="38"/>
        <end position="84"/>
    </location>
</feature>
<dbReference type="CDD" id="cd18084">
    <property type="entry name" value="RsmE-like"/>
    <property type="match status" value="1"/>
</dbReference>
<evidence type="ECO:0000259" key="14">
    <source>
        <dbReference type="Pfam" id="PF20260"/>
    </source>
</evidence>
<sequence length="260" mass="27855">MLRSRSSASSRWTADPLAAGAPRLYVDAALTPASELILPERVAHHLTRVLRRGVGDEIRLFDGLGTEVSAHIARSERKQVAVHIDALLTPVAESSLTVHLGQAISKGDRMDYAIQKAVELGVAAITPLYTEHGDVALKGERAAKKLAHWQGVAISACEQCGRATVPVIAPAMKLAEWLAMRDEPVRWMLHPGEARLESTTTIARAALLIGPEGGLSEADMAGARTHGFAPLSLGPRILRTETAPVVALSLLQYLHGDLSR</sequence>
<evidence type="ECO:0000259" key="13">
    <source>
        <dbReference type="Pfam" id="PF04452"/>
    </source>
</evidence>
<dbReference type="Gene3D" id="3.40.1280.10">
    <property type="match status" value="1"/>
</dbReference>
<dbReference type="InterPro" id="IPR006700">
    <property type="entry name" value="RsmE"/>
</dbReference>
<proteinExistence type="inferred from homology"/>
<evidence type="ECO:0000256" key="4">
    <source>
        <dbReference type="ARBA" id="ARBA00013673"/>
    </source>
</evidence>
<evidence type="ECO:0000256" key="1">
    <source>
        <dbReference type="ARBA" id="ARBA00004496"/>
    </source>
</evidence>
<evidence type="ECO:0000313" key="15">
    <source>
        <dbReference type="EMBL" id="QEL09709.1"/>
    </source>
</evidence>
<dbReference type="GO" id="GO:0070475">
    <property type="term" value="P:rRNA base methylation"/>
    <property type="evidence" value="ECO:0007669"/>
    <property type="project" value="TreeGrafter"/>
</dbReference>
<dbReference type="SUPFAM" id="SSF75217">
    <property type="entry name" value="alpha/beta knot"/>
    <property type="match status" value="1"/>
</dbReference>
<evidence type="ECO:0000256" key="5">
    <source>
        <dbReference type="ARBA" id="ARBA00022490"/>
    </source>
</evidence>
<dbReference type="PANTHER" id="PTHR30027">
    <property type="entry name" value="RIBOSOMAL RNA SMALL SUBUNIT METHYLTRANSFERASE E"/>
    <property type="match status" value="1"/>
</dbReference>
<accession>A0A5C0ZY32</accession>
<reference evidence="15 16" key="1">
    <citation type="submission" date="2019-08" db="EMBL/GenBank/DDBJ databases">
        <title>Complete genome sequence of Kushneria sp. YCWA18, a halophilic phosphate-solubilizing bacterium isolated from Daqiao saltern in China.</title>
        <authorList>
            <person name="Du G.-X."/>
            <person name="Qu L.-Y."/>
        </authorList>
    </citation>
    <scope>NUCLEOTIDE SEQUENCE [LARGE SCALE GENOMIC DNA]</scope>
    <source>
        <strain evidence="15 16">YCWA18</strain>
    </source>
</reference>
<evidence type="ECO:0000313" key="16">
    <source>
        <dbReference type="Proteomes" id="UP000322553"/>
    </source>
</evidence>
<keyword evidence="5 12" id="KW-0963">Cytoplasm</keyword>
<dbReference type="InterPro" id="IPR015947">
    <property type="entry name" value="PUA-like_sf"/>
</dbReference>
<gene>
    <name evidence="15" type="ORF">FY550_00260</name>
</gene>
<dbReference type="EMBL" id="CP043420">
    <property type="protein sequence ID" value="QEL09709.1"/>
    <property type="molecule type" value="Genomic_DNA"/>
</dbReference>
<name>A0A5C0ZY32_9GAMM</name>
<dbReference type="NCBIfam" id="TIGR00046">
    <property type="entry name" value="RsmE family RNA methyltransferase"/>
    <property type="match status" value="1"/>
</dbReference>
<dbReference type="InterPro" id="IPR029026">
    <property type="entry name" value="tRNA_m1G_MTases_N"/>
</dbReference>
<organism evidence="15 16">
    <name type="scientific">Kushneria phosphatilytica</name>
    <dbReference type="NCBI Taxonomy" id="657387"/>
    <lineage>
        <taxon>Bacteria</taxon>
        <taxon>Pseudomonadati</taxon>
        <taxon>Pseudomonadota</taxon>
        <taxon>Gammaproteobacteria</taxon>
        <taxon>Oceanospirillales</taxon>
        <taxon>Halomonadaceae</taxon>
        <taxon>Kushneria</taxon>
    </lineage>
</organism>
<keyword evidence="6 12" id="KW-0698">rRNA processing</keyword>
<dbReference type="AlphaFoldDB" id="A0A5C0ZY32"/>
<feature type="domain" description="Ribosomal RNA small subunit methyltransferase E methyltransferase" evidence="13">
    <location>
        <begin position="93"/>
        <end position="252"/>
    </location>
</feature>
<dbReference type="Pfam" id="PF04452">
    <property type="entry name" value="Methyltrans_RNA"/>
    <property type="match status" value="1"/>
</dbReference>
<comment type="similarity">
    <text evidence="2 12">Belongs to the RNA methyltransferase RsmE family.</text>
</comment>
<protein>
    <recommendedName>
        <fullName evidence="4 12">Ribosomal RNA small subunit methyltransferase E</fullName>
        <ecNumber evidence="3 12">2.1.1.193</ecNumber>
    </recommendedName>
</protein>
<keyword evidence="8 12" id="KW-0808">Transferase</keyword>
<keyword evidence="7 12" id="KW-0489">Methyltransferase</keyword>
<evidence type="ECO:0000256" key="10">
    <source>
        <dbReference type="ARBA" id="ARBA00025699"/>
    </source>
</evidence>
<dbReference type="Pfam" id="PF20260">
    <property type="entry name" value="PUA_4"/>
    <property type="match status" value="1"/>
</dbReference>
<dbReference type="SUPFAM" id="SSF88697">
    <property type="entry name" value="PUA domain-like"/>
    <property type="match status" value="1"/>
</dbReference>
<dbReference type="KEGG" id="kuy:FY550_00260"/>
<dbReference type="GO" id="GO:0070042">
    <property type="term" value="F:rRNA (uridine-N3-)-methyltransferase activity"/>
    <property type="evidence" value="ECO:0007669"/>
    <property type="project" value="TreeGrafter"/>
</dbReference>
<dbReference type="InterPro" id="IPR046887">
    <property type="entry name" value="RsmE_PUA-like"/>
</dbReference>
<evidence type="ECO:0000256" key="12">
    <source>
        <dbReference type="PIRNR" id="PIRNR015601"/>
    </source>
</evidence>
<evidence type="ECO:0000256" key="3">
    <source>
        <dbReference type="ARBA" id="ARBA00012328"/>
    </source>
</evidence>
<dbReference type="Proteomes" id="UP000322553">
    <property type="component" value="Chromosome"/>
</dbReference>
<evidence type="ECO:0000256" key="9">
    <source>
        <dbReference type="ARBA" id="ARBA00022691"/>
    </source>
</evidence>
<evidence type="ECO:0000256" key="6">
    <source>
        <dbReference type="ARBA" id="ARBA00022552"/>
    </source>
</evidence>